<dbReference type="EMBL" id="CP017886">
    <property type="protein sequence ID" value="APC16292.1"/>
    <property type="molecule type" value="Genomic_DNA"/>
</dbReference>
<dbReference type="AlphaFoldDB" id="A0A1J0EKE0"/>
<accession>A0A1J0EKE0</accession>
<proteinExistence type="predicted"/>
<evidence type="ECO:0000313" key="2">
    <source>
        <dbReference type="Proteomes" id="UP000182567"/>
    </source>
</evidence>
<dbReference type="GeneID" id="46908837"/>
<evidence type="ECO:0000313" key="1">
    <source>
        <dbReference type="EMBL" id="APC16292.1"/>
    </source>
</evidence>
<dbReference type="OrthoDB" id="6859084at2"/>
<reference evidence="2" key="1">
    <citation type="submission" date="2016-10" db="EMBL/GenBank/DDBJ databases">
        <title>Pseudomonas frederiksbergensis ERGS4:02 complete genome.</title>
        <authorList>
            <person name="Kumar R."/>
            <person name="Acharya V."/>
            <person name="Singh D."/>
        </authorList>
    </citation>
    <scope>NUCLEOTIDE SEQUENCE [LARGE SCALE GENOMIC DNA]</scope>
    <source>
        <strain evidence="2">ERGS4:02</strain>
    </source>
</reference>
<gene>
    <name evidence="1" type="ORF">BLL42_11340</name>
</gene>
<dbReference type="Proteomes" id="UP000182567">
    <property type="component" value="Chromosome"/>
</dbReference>
<dbReference type="Pfam" id="PF08873">
    <property type="entry name" value="Phage_Mu_Gp37"/>
    <property type="match status" value="1"/>
</dbReference>
<name>A0A1J0EKE0_9PSED</name>
<dbReference type="InterPro" id="IPR014972">
    <property type="entry name" value="Phage_Mu_Gp37"/>
</dbReference>
<protein>
    <recommendedName>
        <fullName evidence="3">DUF1834 domain-containing protein</fullName>
    </recommendedName>
</protein>
<sequence length="183" mass="20254">MLAELEDGVLQQLQALKKAVPRLRLETYGGELSDPDLMASLIAGGPSILITTPKISFKPRSNRRYSAALVFRLVVSSGSERRTTPKASDPGSYWLWGECLALLTNWQHKPDGAMVRPTEFNNLVNGKFQVQHLSVLGQSFAIDLDWLIPEPSWPDFEGIALEYHSPAGNPDPVATDNIELRDV</sequence>
<organism evidence="1 2">
    <name type="scientific">Pseudomonas frederiksbergensis</name>
    <dbReference type="NCBI Taxonomy" id="104087"/>
    <lineage>
        <taxon>Bacteria</taxon>
        <taxon>Pseudomonadati</taxon>
        <taxon>Pseudomonadota</taxon>
        <taxon>Gammaproteobacteria</taxon>
        <taxon>Pseudomonadales</taxon>
        <taxon>Pseudomonadaceae</taxon>
        <taxon>Pseudomonas</taxon>
    </lineage>
</organism>
<evidence type="ECO:0008006" key="3">
    <source>
        <dbReference type="Google" id="ProtNLM"/>
    </source>
</evidence>
<dbReference type="RefSeq" id="WP_071552204.1">
    <property type="nucleotide sequence ID" value="NZ_CP017886.1"/>
</dbReference>